<comment type="subcellular location">
    <subcellularLocation>
        <location evidence="1">Membrane</location>
        <topology evidence="1">Multi-pass membrane protein</topology>
    </subcellularLocation>
</comment>
<feature type="compositionally biased region" description="Basic and acidic residues" evidence="7">
    <location>
        <begin position="531"/>
        <end position="547"/>
    </location>
</feature>
<accession>A0A383VE55</accession>
<feature type="transmembrane region" description="Helical" evidence="8">
    <location>
        <begin position="496"/>
        <end position="518"/>
    </location>
</feature>
<dbReference type="NCBIfam" id="TIGR00801">
    <property type="entry name" value="ncs2"/>
    <property type="match status" value="1"/>
</dbReference>
<evidence type="ECO:0000256" key="8">
    <source>
        <dbReference type="SAM" id="Phobius"/>
    </source>
</evidence>
<dbReference type="Pfam" id="PF00860">
    <property type="entry name" value="Xan_ur_permease"/>
    <property type="match status" value="2"/>
</dbReference>
<evidence type="ECO:0000313" key="10">
    <source>
        <dbReference type="Proteomes" id="UP000256970"/>
    </source>
</evidence>
<evidence type="ECO:0000256" key="6">
    <source>
        <dbReference type="ARBA" id="ARBA00023136"/>
    </source>
</evidence>
<evidence type="ECO:0000256" key="7">
    <source>
        <dbReference type="SAM" id="MobiDB-lite"/>
    </source>
</evidence>
<feature type="transmembrane region" description="Helical" evidence="8">
    <location>
        <begin position="426"/>
        <end position="446"/>
    </location>
</feature>
<dbReference type="EMBL" id="FNXT01000278">
    <property type="protein sequence ID" value="SZX63012.1"/>
    <property type="molecule type" value="Genomic_DNA"/>
</dbReference>
<dbReference type="PANTHER" id="PTHR42810">
    <property type="entry name" value="PURINE PERMEASE C1399.01C-RELATED"/>
    <property type="match status" value="1"/>
</dbReference>
<keyword evidence="4 8" id="KW-0812">Transmembrane</keyword>
<protein>
    <recommendedName>
        <fullName evidence="11">Uric acid-xanthine permease</fullName>
    </recommendedName>
</protein>
<dbReference type="PANTHER" id="PTHR42810:SF2">
    <property type="entry name" value="PURINE PERMEASE C1399.01C-RELATED"/>
    <property type="match status" value="1"/>
</dbReference>
<evidence type="ECO:0008006" key="11">
    <source>
        <dbReference type="Google" id="ProtNLM"/>
    </source>
</evidence>
<feature type="transmembrane region" description="Helical" evidence="8">
    <location>
        <begin position="128"/>
        <end position="146"/>
    </location>
</feature>
<keyword evidence="6 8" id="KW-0472">Membrane</keyword>
<dbReference type="STRING" id="3088.A0A383VE55"/>
<keyword evidence="3" id="KW-0813">Transport</keyword>
<proteinExistence type="inferred from homology"/>
<feature type="transmembrane region" description="Helical" evidence="8">
    <location>
        <begin position="65"/>
        <end position="85"/>
    </location>
</feature>
<dbReference type="InterPro" id="IPR006043">
    <property type="entry name" value="NCS2"/>
</dbReference>
<feature type="transmembrane region" description="Helical" evidence="8">
    <location>
        <begin position="97"/>
        <end position="116"/>
    </location>
</feature>
<organism evidence="9 10">
    <name type="scientific">Tetradesmus obliquus</name>
    <name type="common">Green alga</name>
    <name type="synonym">Acutodesmus obliquus</name>
    <dbReference type="NCBI Taxonomy" id="3088"/>
    <lineage>
        <taxon>Eukaryota</taxon>
        <taxon>Viridiplantae</taxon>
        <taxon>Chlorophyta</taxon>
        <taxon>core chlorophytes</taxon>
        <taxon>Chlorophyceae</taxon>
        <taxon>CS clade</taxon>
        <taxon>Sphaeropleales</taxon>
        <taxon>Scenedesmaceae</taxon>
        <taxon>Tetradesmus</taxon>
    </lineage>
</organism>
<keyword evidence="10" id="KW-1185">Reference proteome</keyword>
<feature type="region of interest" description="Disordered" evidence="7">
    <location>
        <begin position="531"/>
        <end position="592"/>
    </location>
</feature>
<dbReference type="InterPro" id="IPR006042">
    <property type="entry name" value="Xan_ur_permease"/>
</dbReference>
<dbReference type="GO" id="GO:0005886">
    <property type="term" value="C:plasma membrane"/>
    <property type="evidence" value="ECO:0007669"/>
    <property type="project" value="TreeGrafter"/>
</dbReference>
<reference evidence="9 10" key="1">
    <citation type="submission" date="2016-10" db="EMBL/GenBank/DDBJ databases">
        <authorList>
            <person name="Cai Z."/>
        </authorList>
    </citation>
    <scope>NUCLEOTIDE SEQUENCE [LARGE SCALE GENOMIC DNA]</scope>
</reference>
<evidence type="ECO:0000256" key="4">
    <source>
        <dbReference type="ARBA" id="ARBA00022692"/>
    </source>
</evidence>
<evidence type="ECO:0000256" key="5">
    <source>
        <dbReference type="ARBA" id="ARBA00022989"/>
    </source>
</evidence>
<evidence type="ECO:0000256" key="2">
    <source>
        <dbReference type="ARBA" id="ARBA00008821"/>
    </source>
</evidence>
<dbReference type="GO" id="GO:0042907">
    <property type="term" value="F:xanthine transmembrane transporter activity"/>
    <property type="evidence" value="ECO:0007669"/>
    <property type="project" value="TreeGrafter"/>
</dbReference>
<name>A0A383VE55_TETOB</name>
<feature type="transmembrane region" description="Helical" evidence="8">
    <location>
        <begin position="398"/>
        <end position="420"/>
    </location>
</feature>
<sequence>MPRWPFCSKKLSPAPPFFGPNAWLGIFPALIMGLQHALAMAGGLVTPPLLIGLMAPRDDTVTKSYLIQASLLVCGITTFIQVFGMRIPKTPYQLGSGVLSVMGVSFAGLPLFQTVISKLMADGDTFEVALGKMLGTSAVCAVWPMILSFMPARALKKVFPPIVTGTTIFLIGAKLIATGFKYWGGGVFCGENYLHLPKPSPNCVITMLDGSTMTGPCYNAMTAPLCADNGDVKLPFGSGPYIGLGFFTFSMIVIIEIFGSPFMRNASLVLALFIGTAVSAAITVGGKAFITGEILARSPAFTFLWVKRFPLGFYPPAVLPLIIVFSITSVETVGDVTATEELSRLDADGEHHNRRIKGGMLNDGFSGMFSSLAGSLPLTTFAQNNGVIALTNVASRHAGYAGAGWLFLFGLIGKFGGLVLSIPQCVLGGATSFLFACVLVAGIKILMLGEGFSRRNRFIVSCALAFGMGVSMVPQWSKNALWPEPGPGSSAAVQSVRTAMLLILETGFCVGAIVAFLLNMVVPYEEHQSEEIVEEPSVHHHADDDSARGYASTYGGNDDAKHLPAIGKPVSDAVDAPRDVTMSKDTDAQGMV</sequence>
<dbReference type="AlphaFoldDB" id="A0A383VE55"/>
<feature type="transmembrane region" description="Helical" evidence="8">
    <location>
        <begin position="266"/>
        <end position="290"/>
    </location>
</feature>
<evidence type="ECO:0000256" key="3">
    <source>
        <dbReference type="ARBA" id="ARBA00022448"/>
    </source>
</evidence>
<evidence type="ECO:0000256" key="1">
    <source>
        <dbReference type="ARBA" id="ARBA00004141"/>
    </source>
</evidence>
<feature type="transmembrane region" description="Helical" evidence="8">
    <location>
        <begin position="241"/>
        <end position="259"/>
    </location>
</feature>
<gene>
    <name evidence="9" type="ORF">BQ4739_LOCUS3580</name>
</gene>
<feature type="transmembrane region" description="Helical" evidence="8">
    <location>
        <begin position="21"/>
        <end position="45"/>
    </location>
</feature>
<feature type="transmembrane region" description="Helical" evidence="8">
    <location>
        <begin position="158"/>
        <end position="177"/>
    </location>
</feature>
<feature type="compositionally biased region" description="Basic and acidic residues" evidence="7">
    <location>
        <begin position="575"/>
        <end position="592"/>
    </location>
</feature>
<keyword evidence="5 8" id="KW-1133">Transmembrane helix</keyword>
<dbReference type="Proteomes" id="UP000256970">
    <property type="component" value="Unassembled WGS sequence"/>
</dbReference>
<feature type="transmembrane region" description="Helical" evidence="8">
    <location>
        <begin position="458"/>
        <end position="476"/>
    </location>
</feature>
<feature type="transmembrane region" description="Helical" evidence="8">
    <location>
        <begin position="313"/>
        <end position="334"/>
    </location>
</feature>
<evidence type="ECO:0000313" key="9">
    <source>
        <dbReference type="EMBL" id="SZX63012.1"/>
    </source>
</evidence>
<comment type="similarity">
    <text evidence="2">Belongs to the nucleobase:cation symporter-2 (NCS2) (TC 2.A.40) family.</text>
</comment>